<reference evidence="3" key="1">
    <citation type="journal article" date="2014" name="PLoS ONE">
        <title>The genome and linkage map of the northern pike (Esox lucius): conserved synteny revealed between the salmonid sister group and the Neoteleostei.</title>
        <authorList>
            <person name="Rondeau E.B."/>
            <person name="Minkley D.R."/>
            <person name="Leong J.S."/>
            <person name="Messmer A.M."/>
            <person name="Jantzen J.R."/>
            <person name="von Schalburg K.R."/>
            <person name="Lemon C."/>
            <person name="Bird N.H."/>
            <person name="Koop B.F."/>
        </authorList>
    </citation>
    <scope>NUCLEOTIDE SEQUENCE</scope>
</reference>
<evidence type="ECO:0000313" key="3">
    <source>
        <dbReference type="Proteomes" id="UP000265140"/>
    </source>
</evidence>
<sequence length="107" mass="11599">MFFRLPRLTPGYIRYLQTQAVESGTQKTGDLVMPRLALILGALGIGVCGYSSRQLALHHLPSARVLNWMDVRSTPVKGNAPSLSDRSGRHSVCQDIQPPAFAGGKVP</sequence>
<reference evidence="2" key="3">
    <citation type="submission" date="2025-08" db="UniProtKB">
        <authorList>
            <consortium name="Ensembl"/>
        </authorList>
    </citation>
    <scope>IDENTIFICATION</scope>
</reference>
<feature type="region of interest" description="Disordered" evidence="1">
    <location>
        <begin position="77"/>
        <end position="107"/>
    </location>
</feature>
<organism evidence="2 3">
    <name type="scientific">Esox lucius</name>
    <name type="common">Northern pike</name>
    <dbReference type="NCBI Taxonomy" id="8010"/>
    <lineage>
        <taxon>Eukaryota</taxon>
        <taxon>Metazoa</taxon>
        <taxon>Chordata</taxon>
        <taxon>Craniata</taxon>
        <taxon>Vertebrata</taxon>
        <taxon>Euteleostomi</taxon>
        <taxon>Actinopterygii</taxon>
        <taxon>Neopterygii</taxon>
        <taxon>Teleostei</taxon>
        <taxon>Protacanthopterygii</taxon>
        <taxon>Esociformes</taxon>
        <taxon>Esocidae</taxon>
        <taxon>Esox</taxon>
    </lineage>
</organism>
<dbReference type="AlphaFoldDB" id="A0A3P8X926"/>
<dbReference type="Ensembl" id="ENSELUT00000018041.3">
    <property type="protein sequence ID" value="ENSELUP00000001056.1"/>
    <property type="gene ID" value="ENSELUG00000002588.3"/>
</dbReference>
<proteinExistence type="predicted"/>
<protein>
    <submittedName>
        <fullName evidence="2">Uncharacterized protein</fullName>
    </submittedName>
</protein>
<dbReference type="GeneTree" id="ENSGT01030000235292"/>
<evidence type="ECO:0000256" key="1">
    <source>
        <dbReference type="SAM" id="MobiDB-lite"/>
    </source>
</evidence>
<keyword evidence="3" id="KW-1185">Reference proteome</keyword>
<reference evidence="2" key="4">
    <citation type="submission" date="2025-09" db="UniProtKB">
        <authorList>
            <consortium name="Ensembl"/>
        </authorList>
    </citation>
    <scope>IDENTIFICATION</scope>
</reference>
<reference evidence="2" key="2">
    <citation type="submission" date="2020-02" db="EMBL/GenBank/DDBJ databases">
        <title>Esox lucius (northern pike) genome, fEsoLuc1, primary haplotype.</title>
        <authorList>
            <person name="Myers G."/>
            <person name="Karagic N."/>
            <person name="Meyer A."/>
            <person name="Pippel M."/>
            <person name="Reichard M."/>
            <person name="Winkler S."/>
            <person name="Tracey A."/>
            <person name="Sims Y."/>
            <person name="Howe K."/>
            <person name="Rhie A."/>
            <person name="Formenti G."/>
            <person name="Durbin R."/>
            <person name="Fedrigo O."/>
            <person name="Jarvis E.D."/>
        </authorList>
    </citation>
    <scope>NUCLEOTIDE SEQUENCE [LARGE SCALE GENOMIC DNA]</scope>
</reference>
<dbReference type="Proteomes" id="UP000265140">
    <property type="component" value="Chromosome 15"/>
</dbReference>
<accession>A0A3P8X926</accession>
<dbReference type="Bgee" id="ENSELUG00000002588">
    <property type="expression patterns" value="Expressed in camera-type eye and 14 other cell types or tissues"/>
</dbReference>
<evidence type="ECO:0000313" key="2">
    <source>
        <dbReference type="Ensembl" id="ENSELUP00000001056.1"/>
    </source>
</evidence>
<name>A0A3P8X926_ESOLU</name>